<sequence>MWCGVRFQSLVSLSCLCRAKALSVVVPAKVAMAVDCKRAGGQAPPSPRPTEGALLSREKSRPAKSDQLVRPFCPRPGFTWLLYAARGLRLCSHANSQSTVRFRTGSGPVGHRESRITRCERAHFNE</sequence>
<feature type="chain" id="PRO_5025470038" description="Secreted protein" evidence="2">
    <location>
        <begin position="22"/>
        <end position="126"/>
    </location>
</feature>
<feature type="region of interest" description="Disordered" evidence="1">
    <location>
        <begin position="38"/>
        <end position="68"/>
    </location>
</feature>
<proteinExistence type="predicted"/>
<accession>A0A6A3J9K7</accession>
<evidence type="ECO:0000313" key="4">
    <source>
        <dbReference type="Proteomes" id="UP000435112"/>
    </source>
</evidence>
<evidence type="ECO:0000256" key="1">
    <source>
        <dbReference type="SAM" id="MobiDB-lite"/>
    </source>
</evidence>
<name>A0A6A3J9K7_9STRA</name>
<feature type="signal peptide" evidence="2">
    <location>
        <begin position="1"/>
        <end position="21"/>
    </location>
</feature>
<organism evidence="3 4">
    <name type="scientific">Phytophthora rubi</name>
    <dbReference type="NCBI Taxonomy" id="129364"/>
    <lineage>
        <taxon>Eukaryota</taxon>
        <taxon>Sar</taxon>
        <taxon>Stramenopiles</taxon>
        <taxon>Oomycota</taxon>
        <taxon>Peronosporomycetes</taxon>
        <taxon>Peronosporales</taxon>
        <taxon>Peronosporaceae</taxon>
        <taxon>Phytophthora</taxon>
    </lineage>
</organism>
<keyword evidence="2" id="KW-0732">Signal</keyword>
<evidence type="ECO:0000313" key="3">
    <source>
        <dbReference type="EMBL" id="KAE8991946.1"/>
    </source>
</evidence>
<evidence type="ECO:0000256" key="2">
    <source>
        <dbReference type="SAM" id="SignalP"/>
    </source>
</evidence>
<dbReference type="EMBL" id="QXFU01002003">
    <property type="protein sequence ID" value="KAE8991946.1"/>
    <property type="molecule type" value="Genomic_DNA"/>
</dbReference>
<dbReference type="Proteomes" id="UP000435112">
    <property type="component" value="Unassembled WGS sequence"/>
</dbReference>
<comment type="caution">
    <text evidence="3">The sequence shown here is derived from an EMBL/GenBank/DDBJ whole genome shotgun (WGS) entry which is preliminary data.</text>
</comment>
<protein>
    <recommendedName>
        <fullName evidence="5">Secreted protein</fullName>
    </recommendedName>
</protein>
<dbReference type="OrthoDB" id="10550493at2759"/>
<reference evidence="3 4" key="1">
    <citation type="submission" date="2018-09" db="EMBL/GenBank/DDBJ databases">
        <title>Genomic investigation of the strawberry pathogen Phytophthora fragariae indicates pathogenicity is determined by transcriptional variation in three key races.</title>
        <authorList>
            <person name="Adams T.M."/>
            <person name="Armitage A.D."/>
            <person name="Sobczyk M.K."/>
            <person name="Bates H.J."/>
            <person name="Dunwell J.M."/>
            <person name="Nellist C.F."/>
            <person name="Harrison R.J."/>
        </authorList>
    </citation>
    <scope>NUCLEOTIDE SEQUENCE [LARGE SCALE GENOMIC DNA]</scope>
    <source>
        <strain evidence="3 4">SCRP324</strain>
    </source>
</reference>
<dbReference type="AlphaFoldDB" id="A0A6A3J9K7"/>
<evidence type="ECO:0008006" key="5">
    <source>
        <dbReference type="Google" id="ProtNLM"/>
    </source>
</evidence>
<gene>
    <name evidence="3" type="ORF">PR002_g20699</name>
</gene>